<accession>A0A318HVY1</accession>
<organism evidence="2 3">
    <name type="scientific">Hoylesella shahii DSM 15611 = JCM 12083</name>
    <dbReference type="NCBI Taxonomy" id="1122991"/>
    <lineage>
        <taxon>Bacteria</taxon>
        <taxon>Pseudomonadati</taxon>
        <taxon>Bacteroidota</taxon>
        <taxon>Bacteroidia</taxon>
        <taxon>Bacteroidales</taxon>
        <taxon>Prevotellaceae</taxon>
        <taxon>Hoylesella</taxon>
    </lineage>
</organism>
<dbReference type="STRING" id="1122991.GCA_000613445_00182"/>
<evidence type="ECO:0000313" key="3">
    <source>
        <dbReference type="Proteomes" id="UP000248314"/>
    </source>
</evidence>
<comment type="caution">
    <text evidence="2">The sequence shown here is derived from an EMBL/GenBank/DDBJ whole genome shotgun (WGS) entry which is preliminary data.</text>
</comment>
<reference evidence="2 3" key="1">
    <citation type="submission" date="2018-05" db="EMBL/GenBank/DDBJ databases">
        <title>Genomic Encyclopedia of Type Strains, Phase I: the one thousand microbial genomes (KMG-I) project.</title>
        <authorList>
            <person name="Kyrpides N."/>
        </authorList>
    </citation>
    <scope>NUCLEOTIDE SEQUENCE [LARGE SCALE GENOMIC DNA]</scope>
    <source>
        <strain evidence="2 3">DSM 15611</strain>
    </source>
</reference>
<dbReference type="Pfam" id="PF01381">
    <property type="entry name" value="HTH_3"/>
    <property type="match status" value="1"/>
</dbReference>
<dbReference type="InterPro" id="IPR010982">
    <property type="entry name" value="Lambda_DNA-bd_dom_sf"/>
</dbReference>
<dbReference type="CDD" id="cd00093">
    <property type="entry name" value="HTH_XRE"/>
    <property type="match status" value="1"/>
</dbReference>
<sequence length="104" mass="11873">MLFTEKIKDLRLHSQLPQRKLAAALDIDTATYCKIEKGERKARKEQVELLASVFEIDKKELLTLWLADKVTDLVSENGQVARNALSIAVENLEYKEQNDTVKSI</sequence>
<gene>
    <name evidence="2" type="ORF">EJ73_01104</name>
</gene>
<dbReference type="SMART" id="SM00530">
    <property type="entry name" value="HTH_XRE"/>
    <property type="match status" value="1"/>
</dbReference>
<dbReference type="Proteomes" id="UP000248314">
    <property type="component" value="Unassembled WGS sequence"/>
</dbReference>
<feature type="domain" description="HTH cro/C1-type" evidence="1">
    <location>
        <begin position="7"/>
        <end position="61"/>
    </location>
</feature>
<evidence type="ECO:0000259" key="1">
    <source>
        <dbReference type="PROSITE" id="PS50943"/>
    </source>
</evidence>
<dbReference type="AlphaFoldDB" id="A0A318HVY1"/>
<keyword evidence="3" id="KW-1185">Reference proteome</keyword>
<dbReference type="Gene3D" id="1.10.260.40">
    <property type="entry name" value="lambda repressor-like DNA-binding domains"/>
    <property type="match status" value="1"/>
</dbReference>
<proteinExistence type="predicted"/>
<dbReference type="EMBL" id="QJJX01000010">
    <property type="protein sequence ID" value="PXX22569.1"/>
    <property type="molecule type" value="Genomic_DNA"/>
</dbReference>
<dbReference type="SUPFAM" id="SSF47413">
    <property type="entry name" value="lambda repressor-like DNA-binding domains"/>
    <property type="match status" value="1"/>
</dbReference>
<evidence type="ECO:0000313" key="2">
    <source>
        <dbReference type="EMBL" id="PXX22569.1"/>
    </source>
</evidence>
<dbReference type="InterPro" id="IPR001387">
    <property type="entry name" value="Cro/C1-type_HTH"/>
</dbReference>
<protein>
    <submittedName>
        <fullName evidence="2">Helix-turn-helix protein</fullName>
    </submittedName>
</protein>
<dbReference type="PROSITE" id="PS50943">
    <property type="entry name" value="HTH_CROC1"/>
    <property type="match status" value="1"/>
</dbReference>
<dbReference type="GO" id="GO:0003677">
    <property type="term" value="F:DNA binding"/>
    <property type="evidence" value="ECO:0007669"/>
    <property type="project" value="InterPro"/>
</dbReference>
<name>A0A318HVY1_9BACT</name>